<feature type="transmembrane region" description="Helical" evidence="1">
    <location>
        <begin position="327"/>
        <end position="351"/>
    </location>
</feature>
<dbReference type="AlphaFoldDB" id="A0A6J4VU21"/>
<name>A0A6J4VU21_9CYAN</name>
<evidence type="ECO:0000256" key="1">
    <source>
        <dbReference type="SAM" id="Phobius"/>
    </source>
</evidence>
<dbReference type="PANTHER" id="PTHR47380">
    <property type="entry name" value="OS02G0533000 PROTEIN"/>
    <property type="match status" value="1"/>
</dbReference>
<feature type="transmembrane region" description="Helical" evidence="1">
    <location>
        <begin position="295"/>
        <end position="315"/>
    </location>
</feature>
<feature type="transmembrane region" description="Helical" evidence="1">
    <location>
        <begin position="89"/>
        <end position="120"/>
    </location>
</feature>
<proteinExistence type="predicted"/>
<dbReference type="EMBL" id="CADCWO010000238">
    <property type="protein sequence ID" value="CAA9589177.1"/>
    <property type="molecule type" value="Genomic_DNA"/>
</dbReference>
<reference evidence="2" key="1">
    <citation type="submission" date="2020-02" db="EMBL/GenBank/DDBJ databases">
        <authorList>
            <person name="Meier V. D."/>
        </authorList>
    </citation>
    <scope>NUCLEOTIDE SEQUENCE</scope>
    <source>
        <strain evidence="2">AVDCRST_MAG81</strain>
    </source>
</reference>
<sequence>MAAPNPSVMQAVERLGYRVTIGDVAAQAGLNTNLAQQELLALASDAGGHLQVAESGEIAYQFPRNFRAVLRNKFFRLRLKDWWAKVWRVLFYLIRISFGIVLLLSIVLILVAIAAIVLALNASRGDNDRDSGYSGGGGFGFLPNLWVGPDLFWFFSPNPYGHHPQARGRRGEEKSMNFLESIFSFLFGDGNPNADLEARRWQTIGSVIRNNGGAIAAEQVAPYLNISAQNQADEAYILPVLSRFNGQPEVSPQGEIVYRFPELQSTASRWQPRAVAAYLRELPWKFSQATSGQKLMAIGLGSVNLIGALVLGSLLRNSVAIAQAGAFITFIQSIFVLLLAYGIAFLTIPLLRYFWIQWRNRKVADRNQKRQEWAIQLNQADPNLQQKLAYARQFAAETIVSRDDLAYTSEESLLEQEANRSAAIDAEWQRRLDQSGS</sequence>
<keyword evidence="1" id="KW-0812">Transmembrane</keyword>
<keyword evidence="1" id="KW-1133">Transmembrane helix</keyword>
<accession>A0A6J4VU21</accession>
<keyword evidence="1" id="KW-0472">Membrane</keyword>
<dbReference type="InterPro" id="IPR044200">
    <property type="entry name" value="At5g03900-like"/>
</dbReference>
<gene>
    <name evidence="2" type="ORF">AVDCRST_MAG81-4609</name>
</gene>
<dbReference type="PANTHER" id="PTHR47380:SF4">
    <property type="entry name" value="OS02G0533000 PROTEIN"/>
    <property type="match status" value="1"/>
</dbReference>
<protein>
    <submittedName>
        <fullName evidence="2">Uncharacterized protein</fullName>
    </submittedName>
</protein>
<evidence type="ECO:0000313" key="2">
    <source>
        <dbReference type="EMBL" id="CAA9589177.1"/>
    </source>
</evidence>
<organism evidence="2">
    <name type="scientific">uncultured Synechococcales cyanobacterium</name>
    <dbReference type="NCBI Taxonomy" id="1936017"/>
    <lineage>
        <taxon>Bacteria</taxon>
        <taxon>Bacillati</taxon>
        <taxon>Cyanobacteriota</taxon>
        <taxon>Cyanophyceae</taxon>
        <taxon>Synechococcales</taxon>
        <taxon>environmental samples</taxon>
    </lineage>
</organism>